<dbReference type="OrthoDB" id="3963179at2759"/>
<dbReference type="AlphaFoldDB" id="A0A6A6D6G7"/>
<sequence>MQLTARIRAPLQHLHVERISKIKKSHEVAMPTDVELQTLHDTGKLRIDASDSAELDEFHAFIREDMPAYTFGQTTAASMPKFNGCGGMLVGTDNEGNKIWACVVEKLYAHLFCDVPHRAWVIFVKVVDKRNTGGNLELQGVSAVDNIASWDANIIGGNSRERYNFVYDFLVAETSFSYDI</sequence>
<protein>
    <submittedName>
        <fullName evidence="1">Uncharacterized protein</fullName>
    </submittedName>
</protein>
<dbReference type="EMBL" id="ML994790">
    <property type="protein sequence ID" value="KAF2174693.1"/>
    <property type="molecule type" value="Genomic_DNA"/>
</dbReference>
<reference evidence="1" key="1">
    <citation type="journal article" date="2020" name="Stud. Mycol.">
        <title>101 Dothideomycetes genomes: a test case for predicting lifestyles and emergence of pathogens.</title>
        <authorList>
            <person name="Haridas S."/>
            <person name="Albert R."/>
            <person name="Binder M."/>
            <person name="Bloem J."/>
            <person name="Labutti K."/>
            <person name="Salamov A."/>
            <person name="Andreopoulos B."/>
            <person name="Baker S."/>
            <person name="Barry K."/>
            <person name="Bills G."/>
            <person name="Bluhm B."/>
            <person name="Cannon C."/>
            <person name="Castanera R."/>
            <person name="Culley D."/>
            <person name="Daum C."/>
            <person name="Ezra D."/>
            <person name="Gonzalez J."/>
            <person name="Henrissat B."/>
            <person name="Kuo A."/>
            <person name="Liang C."/>
            <person name="Lipzen A."/>
            <person name="Lutzoni F."/>
            <person name="Magnuson J."/>
            <person name="Mondo S."/>
            <person name="Nolan M."/>
            <person name="Ohm R."/>
            <person name="Pangilinan J."/>
            <person name="Park H.-J."/>
            <person name="Ramirez L."/>
            <person name="Alfaro M."/>
            <person name="Sun H."/>
            <person name="Tritt A."/>
            <person name="Yoshinaga Y."/>
            <person name="Zwiers L.-H."/>
            <person name="Turgeon B."/>
            <person name="Goodwin S."/>
            <person name="Spatafora J."/>
            <person name="Crous P."/>
            <person name="Grigoriev I."/>
        </authorList>
    </citation>
    <scope>NUCLEOTIDE SEQUENCE</scope>
    <source>
        <strain evidence="1">CBS 207.26</strain>
    </source>
</reference>
<proteinExistence type="predicted"/>
<organism evidence="1 2">
    <name type="scientific">Zopfia rhizophila CBS 207.26</name>
    <dbReference type="NCBI Taxonomy" id="1314779"/>
    <lineage>
        <taxon>Eukaryota</taxon>
        <taxon>Fungi</taxon>
        <taxon>Dikarya</taxon>
        <taxon>Ascomycota</taxon>
        <taxon>Pezizomycotina</taxon>
        <taxon>Dothideomycetes</taxon>
        <taxon>Dothideomycetes incertae sedis</taxon>
        <taxon>Zopfiaceae</taxon>
        <taxon>Zopfia</taxon>
    </lineage>
</organism>
<dbReference type="Proteomes" id="UP000800200">
    <property type="component" value="Unassembled WGS sequence"/>
</dbReference>
<accession>A0A6A6D6G7</accession>
<gene>
    <name evidence="1" type="ORF">K469DRAFT_686004</name>
</gene>
<name>A0A6A6D6G7_9PEZI</name>
<evidence type="ECO:0000313" key="2">
    <source>
        <dbReference type="Proteomes" id="UP000800200"/>
    </source>
</evidence>
<evidence type="ECO:0000313" key="1">
    <source>
        <dbReference type="EMBL" id="KAF2174693.1"/>
    </source>
</evidence>
<keyword evidence="2" id="KW-1185">Reference proteome</keyword>